<gene>
    <name evidence="3" type="ORF">OTU49_002227</name>
</gene>
<dbReference type="Gene3D" id="1.20.1250.20">
    <property type="entry name" value="MFS general substrate transporter like domains"/>
    <property type="match status" value="1"/>
</dbReference>
<feature type="non-terminal residue" evidence="3">
    <location>
        <position position="100"/>
    </location>
</feature>
<evidence type="ECO:0000259" key="2">
    <source>
        <dbReference type="PROSITE" id="PS50850"/>
    </source>
</evidence>
<keyword evidence="4" id="KW-1185">Reference proteome</keyword>
<dbReference type="GO" id="GO:0016020">
    <property type="term" value="C:membrane"/>
    <property type="evidence" value="ECO:0007669"/>
    <property type="project" value="UniProtKB-SubCell"/>
</dbReference>
<evidence type="ECO:0000313" key="3">
    <source>
        <dbReference type="EMBL" id="KAK8753048.1"/>
    </source>
</evidence>
<accession>A0AAW0YMG6</accession>
<feature type="domain" description="Major facilitator superfamily (MFS) profile" evidence="2">
    <location>
        <begin position="20"/>
        <end position="100"/>
    </location>
</feature>
<proteinExistence type="predicted"/>
<dbReference type="AlphaFoldDB" id="A0AAW0YMG6"/>
<organism evidence="3 4">
    <name type="scientific">Cherax quadricarinatus</name>
    <name type="common">Australian red claw crayfish</name>
    <dbReference type="NCBI Taxonomy" id="27406"/>
    <lineage>
        <taxon>Eukaryota</taxon>
        <taxon>Metazoa</taxon>
        <taxon>Ecdysozoa</taxon>
        <taxon>Arthropoda</taxon>
        <taxon>Crustacea</taxon>
        <taxon>Multicrustacea</taxon>
        <taxon>Malacostraca</taxon>
        <taxon>Eumalacostraca</taxon>
        <taxon>Eucarida</taxon>
        <taxon>Decapoda</taxon>
        <taxon>Pleocyemata</taxon>
        <taxon>Astacidea</taxon>
        <taxon>Parastacoidea</taxon>
        <taxon>Parastacidae</taxon>
        <taxon>Cherax</taxon>
    </lineage>
</organism>
<dbReference type="Proteomes" id="UP001445076">
    <property type="component" value="Unassembled WGS sequence"/>
</dbReference>
<dbReference type="PROSITE" id="PS50850">
    <property type="entry name" value="MFS"/>
    <property type="match status" value="1"/>
</dbReference>
<feature type="non-terminal residue" evidence="3">
    <location>
        <position position="1"/>
    </location>
</feature>
<dbReference type="SUPFAM" id="SSF103473">
    <property type="entry name" value="MFS general substrate transporter"/>
    <property type="match status" value="1"/>
</dbReference>
<dbReference type="InterPro" id="IPR020846">
    <property type="entry name" value="MFS_dom"/>
</dbReference>
<name>A0AAW0YMG6_CHEQU</name>
<comment type="subcellular location">
    <subcellularLocation>
        <location evidence="1">Membrane</location>
        <topology evidence="1">Multi-pass membrane protein</topology>
    </subcellularLocation>
</comment>
<protein>
    <recommendedName>
        <fullName evidence="2">Major facilitator superfamily (MFS) profile domain-containing protein</fullName>
    </recommendedName>
</protein>
<evidence type="ECO:0000256" key="1">
    <source>
        <dbReference type="ARBA" id="ARBA00004141"/>
    </source>
</evidence>
<dbReference type="InterPro" id="IPR036259">
    <property type="entry name" value="MFS_trans_sf"/>
</dbReference>
<reference evidence="3 4" key="1">
    <citation type="journal article" date="2024" name="BMC Genomics">
        <title>Genome assembly of redclaw crayfish (Cherax quadricarinatus) provides insights into its immune adaptation and hypoxia tolerance.</title>
        <authorList>
            <person name="Liu Z."/>
            <person name="Zheng J."/>
            <person name="Li H."/>
            <person name="Fang K."/>
            <person name="Wang S."/>
            <person name="He J."/>
            <person name="Zhou D."/>
            <person name="Weng S."/>
            <person name="Chi M."/>
            <person name="Gu Z."/>
            <person name="He J."/>
            <person name="Li F."/>
            <person name="Wang M."/>
        </authorList>
    </citation>
    <scope>NUCLEOTIDE SEQUENCE [LARGE SCALE GENOMIC DNA]</scope>
    <source>
        <strain evidence="3">ZL_2023a</strain>
    </source>
</reference>
<dbReference type="GO" id="GO:0022857">
    <property type="term" value="F:transmembrane transporter activity"/>
    <property type="evidence" value="ECO:0007669"/>
    <property type="project" value="InterPro"/>
</dbReference>
<comment type="caution">
    <text evidence="3">The sequence shown here is derived from an EMBL/GenBank/DDBJ whole genome shotgun (WGS) entry which is preliminary data.</text>
</comment>
<sequence length="100" mass="11536">RDRERYLEAALVWYHRHQHTIPTNFTTECVFGYDFERTYFQETASTQFEWACGRSTGVQNILRASMLGNLFGCVIYGALADRVGRRRVFILLAVKVAVLG</sequence>
<evidence type="ECO:0000313" key="4">
    <source>
        <dbReference type="Proteomes" id="UP001445076"/>
    </source>
</evidence>
<dbReference type="EMBL" id="JARKIK010000003">
    <property type="protein sequence ID" value="KAK8753048.1"/>
    <property type="molecule type" value="Genomic_DNA"/>
</dbReference>